<feature type="transmembrane region" description="Helical" evidence="1">
    <location>
        <begin position="68"/>
        <end position="87"/>
    </location>
</feature>
<keyword evidence="3" id="KW-1185">Reference proteome</keyword>
<dbReference type="Proteomes" id="UP001303946">
    <property type="component" value="Chromosome"/>
</dbReference>
<dbReference type="EMBL" id="CP136336">
    <property type="protein sequence ID" value="WOB07784.1"/>
    <property type="molecule type" value="Genomic_DNA"/>
</dbReference>
<feature type="transmembrane region" description="Helical" evidence="1">
    <location>
        <begin position="94"/>
        <end position="116"/>
    </location>
</feature>
<name>A0ABZ0CZ56_9BURK</name>
<evidence type="ECO:0000256" key="1">
    <source>
        <dbReference type="SAM" id="Phobius"/>
    </source>
</evidence>
<keyword evidence="1" id="KW-1133">Transmembrane helix</keyword>
<reference evidence="2 3" key="1">
    <citation type="submission" date="2023-10" db="EMBL/GenBank/DDBJ databases">
        <title>Bacteria for the degradation of biodegradable plastic PBAT(Polybutylene adipate terephthalate).</title>
        <authorList>
            <person name="Weon H.-Y."/>
            <person name="Yeon J."/>
        </authorList>
    </citation>
    <scope>NUCLEOTIDE SEQUENCE [LARGE SCALE GENOMIC DNA]</scope>
    <source>
        <strain evidence="2 3">SBD 7-3</strain>
    </source>
</reference>
<accession>A0ABZ0CZ56</accession>
<dbReference type="RefSeq" id="WP_316700439.1">
    <property type="nucleotide sequence ID" value="NZ_CP136336.1"/>
</dbReference>
<proteinExistence type="predicted"/>
<keyword evidence="1" id="KW-0812">Transmembrane</keyword>
<feature type="transmembrane region" description="Helical" evidence="1">
    <location>
        <begin position="136"/>
        <end position="160"/>
    </location>
</feature>
<organism evidence="2 3">
    <name type="scientific">Piscinibacter gummiphilus</name>
    <dbReference type="NCBI Taxonomy" id="946333"/>
    <lineage>
        <taxon>Bacteria</taxon>
        <taxon>Pseudomonadati</taxon>
        <taxon>Pseudomonadota</taxon>
        <taxon>Betaproteobacteria</taxon>
        <taxon>Burkholderiales</taxon>
        <taxon>Sphaerotilaceae</taxon>
        <taxon>Piscinibacter</taxon>
    </lineage>
</organism>
<gene>
    <name evidence="2" type="ORF">RXV79_23110</name>
</gene>
<evidence type="ECO:0000313" key="3">
    <source>
        <dbReference type="Proteomes" id="UP001303946"/>
    </source>
</evidence>
<sequence>MSSNPYAPPTANVEDVAPRPAEASPALWNPSAAAKWSLLFSPIFGAAVQMKNWQALGEPEKAAQSKQWLIASIAFFAVLFVLGIVLPESRSVDLAFRGAGIGLLVAWYMLSAKLQVAHVAGRFGTTYPRKGWGKPILYALLSFVAFLAAVFVLAFVVGLFQGEA</sequence>
<protein>
    <submittedName>
        <fullName evidence="2">Uncharacterized protein</fullName>
    </submittedName>
</protein>
<keyword evidence="1" id="KW-0472">Membrane</keyword>
<evidence type="ECO:0000313" key="2">
    <source>
        <dbReference type="EMBL" id="WOB07784.1"/>
    </source>
</evidence>